<evidence type="ECO:0000313" key="3">
    <source>
        <dbReference type="Proteomes" id="UP000324897"/>
    </source>
</evidence>
<feature type="transmembrane region" description="Helical" evidence="1">
    <location>
        <begin position="65"/>
        <end position="87"/>
    </location>
</feature>
<sequence>MAVADRSVSSPPAAQHRRRRRRLALAAADAVMCVCFASAWLYFAAMDAFTIGHAIWGEDSPVLDAAMLVALAAIFSGMICFFSMLALSSCIADPSTKEDKVPASPRSSAAAATREALSKTDIIVFFVIMAFLFFGILGGLVKVFGSVKGSRRERISSVIMDVGFSSWSSLCCLIVIPTLALRTWRLRRSGWRWCDSWEKKPSGAECSVKMGKEPDVPTLC</sequence>
<protein>
    <submittedName>
        <fullName evidence="2">Uncharacterized protein</fullName>
    </submittedName>
</protein>
<reference evidence="2 3" key="1">
    <citation type="journal article" date="2019" name="Sci. Rep.">
        <title>A high-quality genome of Eragrostis curvula grass provides insights into Poaceae evolution and supports new strategies to enhance forage quality.</title>
        <authorList>
            <person name="Carballo J."/>
            <person name="Santos B.A.C.M."/>
            <person name="Zappacosta D."/>
            <person name="Garbus I."/>
            <person name="Selva J.P."/>
            <person name="Gallo C.A."/>
            <person name="Diaz A."/>
            <person name="Albertini E."/>
            <person name="Caccamo M."/>
            <person name="Echenique V."/>
        </authorList>
    </citation>
    <scope>NUCLEOTIDE SEQUENCE [LARGE SCALE GENOMIC DNA]</scope>
    <source>
        <strain evidence="3">cv. Victoria</strain>
        <tissue evidence="2">Leaf</tissue>
    </source>
</reference>
<organism evidence="2 3">
    <name type="scientific">Eragrostis curvula</name>
    <name type="common">weeping love grass</name>
    <dbReference type="NCBI Taxonomy" id="38414"/>
    <lineage>
        <taxon>Eukaryota</taxon>
        <taxon>Viridiplantae</taxon>
        <taxon>Streptophyta</taxon>
        <taxon>Embryophyta</taxon>
        <taxon>Tracheophyta</taxon>
        <taxon>Spermatophyta</taxon>
        <taxon>Magnoliopsida</taxon>
        <taxon>Liliopsida</taxon>
        <taxon>Poales</taxon>
        <taxon>Poaceae</taxon>
        <taxon>PACMAD clade</taxon>
        <taxon>Chloridoideae</taxon>
        <taxon>Eragrostideae</taxon>
        <taxon>Eragrostidinae</taxon>
        <taxon>Eragrostis</taxon>
    </lineage>
</organism>
<comment type="caution">
    <text evidence="2">The sequence shown here is derived from an EMBL/GenBank/DDBJ whole genome shotgun (WGS) entry which is preliminary data.</text>
</comment>
<proteinExistence type="predicted"/>
<accession>A0A5J9T4K0</accession>
<dbReference type="EMBL" id="RWGY01000051">
    <property type="protein sequence ID" value="TVU05898.1"/>
    <property type="molecule type" value="Genomic_DNA"/>
</dbReference>
<evidence type="ECO:0000313" key="2">
    <source>
        <dbReference type="EMBL" id="TVU05898.1"/>
    </source>
</evidence>
<name>A0A5J9T4K0_9POAL</name>
<keyword evidence="3" id="KW-1185">Reference proteome</keyword>
<evidence type="ECO:0000256" key="1">
    <source>
        <dbReference type="SAM" id="Phobius"/>
    </source>
</evidence>
<dbReference type="AlphaFoldDB" id="A0A5J9T4K0"/>
<keyword evidence="1" id="KW-0472">Membrane</keyword>
<gene>
    <name evidence="2" type="ORF">EJB05_49082</name>
</gene>
<feature type="transmembrane region" description="Helical" evidence="1">
    <location>
        <begin position="23"/>
        <end position="45"/>
    </location>
</feature>
<keyword evidence="1" id="KW-0812">Transmembrane</keyword>
<feature type="transmembrane region" description="Helical" evidence="1">
    <location>
        <begin position="164"/>
        <end position="184"/>
    </location>
</feature>
<dbReference type="Proteomes" id="UP000324897">
    <property type="component" value="Unassembled WGS sequence"/>
</dbReference>
<dbReference type="Gramene" id="TVU05898">
    <property type="protein sequence ID" value="TVU05898"/>
    <property type="gene ID" value="EJB05_49082"/>
</dbReference>
<feature type="transmembrane region" description="Helical" evidence="1">
    <location>
        <begin position="122"/>
        <end position="144"/>
    </location>
</feature>
<keyword evidence="1" id="KW-1133">Transmembrane helix</keyword>